<dbReference type="InParanoid" id="E9AF75"/>
<keyword evidence="3" id="KW-1185">Reference proteome</keyword>
<dbReference type="KEGG" id="lma:LMJF_35_2520"/>
<name>E9AF75_LEIMA</name>
<dbReference type="OMA" id="FERYTEM"/>
<dbReference type="EMBL" id="FR796431">
    <property type="protein sequence ID" value="CBZ12879.1"/>
    <property type="molecule type" value="Genomic_DNA"/>
</dbReference>
<dbReference type="STRING" id="5664.E9AF75"/>
<dbReference type="InterPro" id="IPR000048">
    <property type="entry name" value="IQ_motif_EF-hand-BS"/>
</dbReference>
<dbReference type="Proteomes" id="UP000000542">
    <property type="component" value="Chromosome 35"/>
</dbReference>
<dbReference type="GeneID" id="12982546"/>
<dbReference type="SMART" id="SM00184">
    <property type="entry name" value="RING"/>
    <property type="match status" value="2"/>
</dbReference>
<dbReference type="eggNOG" id="KOG0800">
    <property type="taxonomic scope" value="Eukaryota"/>
</dbReference>
<reference evidence="2 3" key="1">
    <citation type="journal article" date="2005" name="Science">
        <title>The genome of the kinetoplastid parasite, Leishmania major.</title>
        <authorList>
            <person name="Ivens A.C."/>
            <person name="Peacock C.S."/>
            <person name="Worthey E.A."/>
            <person name="Murphy L."/>
            <person name="Aggarwal G."/>
            <person name="Berriman M."/>
            <person name="Sisk E."/>
            <person name="Rajandream M.A."/>
            <person name="Adlem E."/>
            <person name="Aert R."/>
            <person name="Anupama A."/>
            <person name="Apostolou Z."/>
            <person name="Attipoe P."/>
            <person name="Bason N."/>
            <person name="Bauser C."/>
            <person name="Beck A."/>
            <person name="Beverley S.M."/>
            <person name="Bianchettin G."/>
            <person name="Borzym K."/>
            <person name="Bothe G."/>
            <person name="Bruschi C.V."/>
            <person name="Collins M."/>
            <person name="Cadag E."/>
            <person name="Ciarloni L."/>
            <person name="Clayton C."/>
            <person name="Coulson R.M."/>
            <person name="Cronin A."/>
            <person name="Cruz A.K."/>
            <person name="Davies R.M."/>
            <person name="De Gaudenzi J."/>
            <person name="Dobson D.E."/>
            <person name="Duesterhoeft A."/>
            <person name="Fazelina G."/>
            <person name="Fosker N."/>
            <person name="Frasch A.C."/>
            <person name="Fraser A."/>
            <person name="Fuchs M."/>
            <person name="Gabel C."/>
            <person name="Goble A."/>
            <person name="Goffeau A."/>
            <person name="Harris D."/>
            <person name="Hertz-Fowler C."/>
            <person name="Hilbert H."/>
            <person name="Horn D."/>
            <person name="Huang Y."/>
            <person name="Klages S."/>
            <person name="Knights A."/>
            <person name="Kube M."/>
            <person name="Larke N."/>
            <person name="Litvin L."/>
            <person name="Lord A."/>
            <person name="Louie T."/>
            <person name="Marra M."/>
            <person name="Masuy D."/>
            <person name="Matthews K."/>
            <person name="Michaeli S."/>
            <person name="Mottram J.C."/>
            <person name="Muller-Auer S."/>
            <person name="Munden H."/>
            <person name="Nelson S."/>
            <person name="Norbertczak H."/>
            <person name="Oliver K."/>
            <person name="O'neil S."/>
            <person name="Pentony M."/>
            <person name="Pohl T.M."/>
            <person name="Price C."/>
            <person name="Purnelle B."/>
            <person name="Quail M.A."/>
            <person name="Rabbinowitsch E."/>
            <person name="Reinhardt R."/>
            <person name="Rieger M."/>
            <person name="Rinta J."/>
            <person name="Robben J."/>
            <person name="Robertson L."/>
            <person name="Ruiz J.C."/>
            <person name="Rutter S."/>
            <person name="Saunders D."/>
            <person name="Schafer M."/>
            <person name="Schein J."/>
            <person name="Schwartz D.C."/>
            <person name="Seeger K."/>
            <person name="Seyler A."/>
            <person name="Sharp S."/>
            <person name="Shin H."/>
            <person name="Sivam D."/>
            <person name="Squares R."/>
            <person name="Squares S."/>
            <person name="Tosato V."/>
            <person name="Vogt C."/>
            <person name="Volckaert G."/>
            <person name="Wambutt R."/>
            <person name="Warren T."/>
            <person name="Wedler H."/>
            <person name="Woodward J."/>
            <person name="Zhou S."/>
            <person name="Zimmermann W."/>
            <person name="Smith D.F."/>
            <person name="Blackwell J.M."/>
            <person name="Stuart K.D."/>
            <person name="Barrell B."/>
            <person name="Myler P.J."/>
        </authorList>
    </citation>
    <scope>NUCLEOTIDE SEQUENCE [LARGE SCALE GENOMIC DNA]</scope>
    <source>
        <strain evidence="3">MHOM/IL/81/Friedlin</strain>
    </source>
</reference>
<dbReference type="InterPro" id="IPR042862">
    <property type="entry name" value="RNF32"/>
</dbReference>
<dbReference type="InterPro" id="IPR013083">
    <property type="entry name" value="Znf_RING/FYVE/PHD"/>
</dbReference>
<accession>E9AF75</accession>
<dbReference type="AlphaFoldDB" id="E9AF75"/>
<dbReference type="HOGENOM" id="CLU_697293_0_0_1"/>
<reference evidence="2 3" key="2">
    <citation type="journal article" date="2011" name="Genome Res.">
        <title>Chromosome and gene copy number variation allow major structural change between species and strains of Leishmania.</title>
        <authorList>
            <person name="Rogers M.B."/>
            <person name="Hilley J.D."/>
            <person name="Dickens N.J."/>
            <person name="Wilkes J."/>
            <person name="Bates P.A."/>
            <person name="Depledge D.P."/>
            <person name="Harris D."/>
            <person name="Her Y."/>
            <person name="Herzyk P."/>
            <person name="Imamura H."/>
            <person name="Otto T.D."/>
            <person name="Sanders M."/>
            <person name="Seeger K."/>
            <person name="Dujardin J.C."/>
            <person name="Berriman M."/>
            <person name="Smith D.F."/>
            <person name="Hertz-Fowler C."/>
            <person name="Mottram J.C."/>
        </authorList>
    </citation>
    <scope>NUCLEOTIDE SEQUENCE [LARGE SCALE GENOMIC DNA]</scope>
    <source>
        <strain evidence="3">MHOM/IL/81/Friedlin</strain>
    </source>
</reference>
<dbReference type="Gene3D" id="3.30.40.10">
    <property type="entry name" value="Zinc/RING finger domain, C3HC4 (zinc finger)"/>
    <property type="match status" value="2"/>
</dbReference>
<dbReference type="VEuPathDB" id="TriTrypDB:LMJSD75_350031400"/>
<feature type="domain" description="RING-type" evidence="1">
    <location>
        <begin position="327"/>
        <end position="387"/>
    </location>
</feature>
<dbReference type="VEuPathDB" id="TriTrypDB:LMJFC_350033400"/>
<evidence type="ECO:0000259" key="1">
    <source>
        <dbReference type="SMART" id="SM00184"/>
    </source>
</evidence>
<sequence length="396" mass="42521">MSYSTNCDEGQVILSCSHVFHARCFRSFERYVRAQQRADALRIGEVSAPLACPVCRTQSYYKRIFYEGKAVAQRAAIVKVQAAVRGLLARRAYIKIKLQNNPEFRTRYVQERLARLSAAWQTFCAEQEQRRAGLQTALTVQQEMARAAFLSEEAWAEIWRKAVHGPSTSSEPGSSAAPSTAGASVQCPICLELIHCSQCPGTGAAASHAGGVRRLTGKDAVAAMWAAYEARKVAKRLPSVEPKAARASAGALVRSAVKGAAQRKTGNSLTPMPGAVASVRDGKVASSRAPEHRAGRQKGFAQPTAAAPWPEHANAFAALSSAPGVDAVGAHEAAVVLPQSGILLSCGHCFHAACIDCYERFHERRCLDMVEQDGGAVVAFPSRCPVCRSGYAKHPM</sequence>
<protein>
    <recommendedName>
        <fullName evidence="1">RING-type domain-containing protein</fullName>
    </recommendedName>
</protein>
<dbReference type="InterPro" id="IPR001841">
    <property type="entry name" value="Znf_RING"/>
</dbReference>
<dbReference type="SUPFAM" id="SSF57850">
    <property type="entry name" value="RING/U-box"/>
    <property type="match status" value="1"/>
</dbReference>
<dbReference type="PANTHER" id="PTHR14991:SF0">
    <property type="entry name" value="RING FINGER PROTEIN 32"/>
    <property type="match status" value="1"/>
</dbReference>
<dbReference type="Pfam" id="PF00612">
    <property type="entry name" value="IQ"/>
    <property type="match status" value="1"/>
</dbReference>
<evidence type="ECO:0000313" key="3">
    <source>
        <dbReference type="Proteomes" id="UP000000542"/>
    </source>
</evidence>
<proteinExistence type="predicted"/>
<dbReference type="PANTHER" id="PTHR14991">
    <property type="entry name" value="RING FINGER PROTEIN 32"/>
    <property type="match status" value="1"/>
</dbReference>
<dbReference type="VEuPathDB" id="TriTrypDB:LmjF.35.2520"/>
<dbReference type="RefSeq" id="XP_003722645.1">
    <property type="nucleotide sequence ID" value="XM_003722597.1"/>
</dbReference>
<dbReference type="VEuPathDB" id="TriTrypDB:LMJLV39_350031900"/>
<gene>
    <name evidence="2" type="ORF">LMJF_35_2520</name>
</gene>
<evidence type="ECO:0000313" key="2">
    <source>
        <dbReference type="EMBL" id="CBZ12879.1"/>
    </source>
</evidence>
<feature type="domain" description="RING-type" evidence="1">
    <location>
        <begin position="4"/>
        <end position="55"/>
    </location>
</feature>
<organism evidence="2 3">
    <name type="scientific">Leishmania major</name>
    <dbReference type="NCBI Taxonomy" id="5664"/>
    <lineage>
        <taxon>Eukaryota</taxon>
        <taxon>Discoba</taxon>
        <taxon>Euglenozoa</taxon>
        <taxon>Kinetoplastea</taxon>
        <taxon>Metakinetoplastina</taxon>
        <taxon>Trypanosomatida</taxon>
        <taxon>Trypanosomatidae</taxon>
        <taxon>Leishmaniinae</taxon>
        <taxon>Leishmania</taxon>
    </lineage>
</organism>